<dbReference type="SUPFAM" id="SSF49363">
    <property type="entry name" value="Purple acid phosphatase, N-terminal domain"/>
    <property type="match status" value="1"/>
</dbReference>
<feature type="non-terminal residue" evidence="1">
    <location>
        <position position="137"/>
    </location>
</feature>
<protein>
    <submittedName>
        <fullName evidence="1">Uncharacterized protein</fullName>
    </submittedName>
</protein>
<comment type="caution">
    <text evidence="1">The sequence shown here is derived from an EMBL/GenBank/DDBJ whole genome shotgun (WGS) entry which is preliminary data.</text>
</comment>
<proteinExistence type="predicted"/>
<dbReference type="AlphaFoldDB" id="A0A831M177"/>
<gene>
    <name evidence="1" type="ORF">ENN52_02470</name>
</gene>
<sequence length="137" mass="14208">MNSQIPALLLILSLLIAPAAAEKVVITAQIGLAITNLTVSAIGSDRAAVSWETDREAAGWVDYGNAPGDYRHRLDENAPGRHHRVALAALPAGSTIYLRAGSACMNLSAYSGEVAFSTLRSGGRGNTLSIAAPGVRP</sequence>
<dbReference type="GO" id="GO:0003993">
    <property type="term" value="F:acid phosphatase activity"/>
    <property type="evidence" value="ECO:0007669"/>
    <property type="project" value="InterPro"/>
</dbReference>
<dbReference type="InterPro" id="IPR008963">
    <property type="entry name" value="Purple_acid_Pase-like_N"/>
</dbReference>
<evidence type="ECO:0000313" key="1">
    <source>
        <dbReference type="EMBL" id="HDS62993.1"/>
    </source>
</evidence>
<dbReference type="GO" id="GO:0046872">
    <property type="term" value="F:metal ion binding"/>
    <property type="evidence" value="ECO:0007669"/>
    <property type="project" value="InterPro"/>
</dbReference>
<accession>A0A831M177</accession>
<name>A0A831M177_9EURY</name>
<dbReference type="Proteomes" id="UP000885648">
    <property type="component" value="Unassembled WGS sequence"/>
</dbReference>
<organism evidence="1">
    <name type="scientific">Methanofollis liminatans</name>
    <dbReference type="NCBI Taxonomy" id="2201"/>
    <lineage>
        <taxon>Archaea</taxon>
        <taxon>Methanobacteriati</taxon>
        <taxon>Methanobacteriota</taxon>
        <taxon>Stenosarchaea group</taxon>
        <taxon>Methanomicrobia</taxon>
        <taxon>Methanomicrobiales</taxon>
        <taxon>Methanomicrobiaceae</taxon>
        <taxon>Methanofollis</taxon>
    </lineage>
</organism>
<reference evidence="1" key="1">
    <citation type="journal article" date="2020" name="mSystems">
        <title>Genome- and Community-Level Interaction Insights into Carbon Utilization and Element Cycling Functions of Hydrothermarchaeota in Hydrothermal Sediment.</title>
        <authorList>
            <person name="Zhou Z."/>
            <person name="Liu Y."/>
            <person name="Xu W."/>
            <person name="Pan J."/>
            <person name="Luo Z.H."/>
            <person name="Li M."/>
        </authorList>
    </citation>
    <scope>NUCLEOTIDE SEQUENCE</scope>
    <source>
        <strain evidence="1">SpSt-1183</strain>
    </source>
</reference>
<dbReference type="EMBL" id="DSBY01000103">
    <property type="protein sequence ID" value="HDS62993.1"/>
    <property type="molecule type" value="Genomic_DNA"/>
</dbReference>